<evidence type="ECO:0000256" key="5">
    <source>
        <dbReference type="ARBA" id="ARBA00022448"/>
    </source>
</evidence>
<evidence type="ECO:0000256" key="1">
    <source>
        <dbReference type="ARBA" id="ARBA00002442"/>
    </source>
</evidence>
<keyword evidence="6 12" id="KW-1003">Cell membrane</keyword>
<keyword evidence="11 12" id="KW-0472">Membrane</keyword>
<dbReference type="GO" id="GO:0017004">
    <property type="term" value="P:cytochrome complex assembly"/>
    <property type="evidence" value="ECO:0007669"/>
    <property type="project" value="UniProtKB-KW"/>
</dbReference>
<accession>A0A8H9IKD5</accession>
<dbReference type="Proteomes" id="UP000608923">
    <property type="component" value="Unassembled WGS sequence"/>
</dbReference>
<sequence>MMHWSSVGDFFAMGGYAVYVWGSVLACTVLMLGEVLSVRAGRARAWQRVRDERALGDSRHD</sequence>
<dbReference type="GeneID" id="29369579"/>
<keyword evidence="14" id="KW-1185">Reference proteome</keyword>
<evidence type="ECO:0000256" key="7">
    <source>
        <dbReference type="ARBA" id="ARBA00022519"/>
    </source>
</evidence>
<dbReference type="GO" id="GO:0005886">
    <property type="term" value="C:plasma membrane"/>
    <property type="evidence" value="ECO:0007669"/>
    <property type="project" value="UniProtKB-SubCell"/>
</dbReference>
<gene>
    <name evidence="13" type="ORF">GCM10010096_13390</name>
</gene>
<dbReference type="GO" id="GO:0015886">
    <property type="term" value="P:heme transport"/>
    <property type="evidence" value="ECO:0007669"/>
    <property type="project" value="InterPro"/>
</dbReference>
<comment type="caution">
    <text evidence="13">The sequence shown here is derived from an EMBL/GenBank/DDBJ whole genome shotgun (WGS) entry which is preliminary data.</text>
</comment>
<dbReference type="Pfam" id="PF04995">
    <property type="entry name" value="CcmD"/>
    <property type="match status" value="1"/>
</dbReference>
<reference evidence="14" key="1">
    <citation type="journal article" date="2019" name="Int. J. Syst. Evol. Microbiol.">
        <title>The Global Catalogue of Microorganisms (GCM) 10K type strain sequencing project: providing services to taxonomists for standard genome sequencing and annotation.</title>
        <authorList>
            <consortium name="The Broad Institute Genomics Platform"/>
            <consortium name="The Broad Institute Genome Sequencing Center for Infectious Disease"/>
            <person name="Wu L."/>
            <person name="Ma J."/>
        </authorList>
    </citation>
    <scope>NUCLEOTIDE SEQUENCE [LARGE SCALE GENOMIC DNA]</scope>
    <source>
        <strain evidence="14">KCTC 42083</strain>
    </source>
</reference>
<evidence type="ECO:0000256" key="8">
    <source>
        <dbReference type="ARBA" id="ARBA00022692"/>
    </source>
</evidence>
<dbReference type="NCBIfam" id="TIGR03141">
    <property type="entry name" value="cytochro_ccmD"/>
    <property type="match status" value="1"/>
</dbReference>
<dbReference type="InterPro" id="IPR007078">
    <property type="entry name" value="Haem_export_protD_CcmD"/>
</dbReference>
<comment type="similarity">
    <text evidence="3 12">Belongs to the CcmD/CycX/HelD family.</text>
</comment>
<name>A0A8H9IKD5_9BURK</name>
<evidence type="ECO:0000256" key="3">
    <source>
        <dbReference type="ARBA" id="ARBA00008741"/>
    </source>
</evidence>
<evidence type="ECO:0000256" key="11">
    <source>
        <dbReference type="ARBA" id="ARBA00023136"/>
    </source>
</evidence>
<dbReference type="AlphaFoldDB" id="A0A8H9IKD5"/>
<evidence type="ECO:0000313" key="13">
    <source>
        <dbReference type="EMBL" id="GHC43614.1"/>
    </source>
</evidence>
<keyword evidence="10 12" id="KW-1133">Transmembrane helix</keyword>
<dbReference type="EMBL" id="BMZN01000002">
    <property type="protein sequence ID" value="GHC43614.1"/>
    <property type="molecule type" value="Genomic_DNA"/>
</dbReference>
<proteinExistence type="inferred from homology"/>
<keyword evidence="7 12" id="KW-0997">Cell inner membrane</keyword>
<comment type="subcellular location">
    <subcellularLocation>
        <location evidence="2 12">Cell inner membrane</location>
        <topology evidence="2 12">Single-pass membrane protein</topology>
    </subcellularLocation>
</comment>
<comment type="function">
    <text evidence="1 12">Required for the export of heme to the periplasm for the biogenesis of c-type cytochromes.</text>
</comment>
<evidence type="ECO:0000256" key="10">
    <source>
        <dbReference type="ARBA" id="ARBA00022989"/>
    </source>
</evidence>
<evidence type="ECO:0000256" key="12">
    <source>
        <dbReference type="RuleBase" id="RU363101"/>
    </source>
</evidence>
<evidence type="ECO:0000256" key="4">
    <source>
        <dbReference type="ARBA" id="ARBA00016461"/>
    </source>
</evidence>
<dbReference type="RefSeq" id="WP_081045431.1">
    <property type="nucleotide sequence ID" value="NZ_BMZN01000002.1"/>
</dbReference>
<feature type="transmembrane region" description="Helical" evidence="12">
    <location>
        <begin position="16"/>
        <end position="38"/>
    </location>
</feature>
<evidence type="ECO:0000256" key="2">
    <source>
        <dbReference type="ARBA" id="ARBA00004377"/>
    </source>
</evidence>
<evidence type="ECO:0000256" key="6">
    <source>
        <dbReference type="ARBA" id="ARBA00022475"/>
    </source>
</evidence>
<keyword evidence="5 12" id="KW-0813">Transport</keyword>
<evidence type="ECO:0000256" key="9">
    <source>
        <dbReference type="ARBA" id="ARBA00022748"/>
    </source>
</evidence>
<organism evidence="13 14">
    <name type="scientific">Alcaligenes pakistanensis</name>
    <dbReference type="NCBI Taxonomy" id="1482717"/>
    <lineage>
        <taxon>Bacteria</taxon>
        <taxon>Pseudomonadati</taxon>
        <taxon>Pseudomonadota</taxon>
        <taxon>Betaproteobacteria</taxon>
        <taxon>Burkholderiales</taxon>
        <taxon>Alcaligenaceae</taxon>
        <taxon>Alcaligenes</taxon>
    </lineage>
</organism>
<protein>
    <recommendedName>
        <fullName evidence="4 12">Heme exporter protein D</fullName>
    </recommendedName>
</protein>
<keyword evidence="8 12" id="KW-0812">Transmembrane</keyword>
<keyword evidence="9 12" id="KW-0201">Cytochrome c-type biogenesis</keyword>
<evidence type="ECO:0000313" key="14">
    <source>
        <dbReference type="Proteomes" id="UP000608923"/>
    </source>
</evidence>